<dbReference type="GO" id="GO:0005886">
    <property type="term" value="C:plasma membrane"/>
    <property type="evidence" value="ECO:0007669"/>
    <property type="project" value="UniProtKB-SubCell"/>
</dbReference>
<sequence length="495" mass="51185">MPRHSQDQLEEFAPGVLRRELRVVDAAAFSVGLIGPVGAMALLGVGAAGLLGHAATWAFIFAIVGVVLVGYGFIKLSRYIAHTGSVYALVGRTLGPRAGFVAGAALAMAYTTIGTGSTIEIALFFNKVLSGLHIVPTGTKEWIWTAVVALAIVLALALTEVRVLTKVLLVSELVGAALVALLSLVILVRVGTGHAPHGQTLSWDIFALPHGTDAGTIAGAAVFGFLAFAGFEGAAALGEETLDPKRGIPRALKITIVVVAAFFLLTIVGQVVGYGGSPDQVKAFAGADDPYGDLATAYVGSAMGILLNLMASVSLFAITLGTVNGAARVSYALLRDAGAGGPVVRLTRRGAPIGTIAVVTALILCFSVGQRLAGTGVLDATFYWLTLGTIALLVAYALATAGAFRFLFMNGEQRAPRWQAVVPILAMAFVLYTIYKNVVGVEGPYRVFPWVVLAVLVVAAVLVTFVPGLAARVGARIGQEEEPAAADAPALEELV</sequence>
<feature type="transmembrane region" description="Helical" evidence="6">
    <location>
        <begin position="212"/>
        <end position="231"/>
    </location>
</feature>
<evidence type="ECO:0000256" key="2">
    <source>
        <dbReference type="ARBA" id="ARBA00022475"/>
    </source>
</evidence>
<evidence type="ECO:0000256" key="5">
    <source>
        <dbReference type="ARBA" id="ARBA00023136"/>
    </source>
</evidence>
<keyword evidence="8" id="KW-1185">Reference proteome</keyword>
<comment type="caution">
    <text evidence="7">The sequence shown here is derived from an EMBL/GenBank/DDBJ whole genome shotgun (WGS) entry which is preliminary data.</text>
</comment>
<dbReference type="InterPro" id="IPR002293">
    <property type="entry name" value="AA/rel_permease1"/>
</dbReference>
<feature type="transmembrane region" description="Helical" evidence="6">
    <location>
        <begin position="418"/>
        <end position="435"/>
    </location>
</feature>
<feature type="transmembrane region" description="Helical" evidence="6">
    <location>
        <begin position="295"/>
        <end position="318"/>
    </location>
</feature>
<feature type="transmembrane region" description="Helical" evidence="6">
    <location>
        <begin position="173"/>
        <end position="192"/>
    </location>
</feature>
<feature type="transmembrane region" description="Helical" evidence="6">
    <location>
        <begin position="98"/>
        <end position="122"/>
    </location>
</feature>
<feature type="transmembrane region" description="Helical" evidence="6">
    <location>
        <begin position="447"/>
        <end position="470"/>
    </location>
</feature>
<evidence type="ECO:0000256" key="1">
    <source>
        <dbReference type="ARBA" id="ARBA00004651"/>
    </source>
</evidence>
<name>A0A852WDK2_9MICO</name>
<feature type="transmembrane region" description="Helical" evidence="6">
    <location>
        <begin position="252"/>
        <end position="275"/>
    </location>
</feature>
<feature type="transmembrane region" description="Helical" evidence="6">
    <location>
        <begin position="27"/>
        <end position="51"/>
    </location>
</feature>
<feature type="transmembrane region" description="Helical" evidence="6">
    <location>
        <begin position="351"/>
        <end position="370"/>
    </location>
</feature>
<dbReference type="Proteomes" id="UP000573599">
    <property type="component" value="Unassembled WGS sequence"/>
</dbReference>
<dbReference type="RefSeq" id="WP_179421212.1">
    <property type="nucleotide sequence ID" value="NZ_JACCAB010000001.1"/>
</dbReference>
<feature type="transmembrane region" description="Helical" evidence="6">
    <location>
        <begin position="57"/>
        <end position="77"/>
    </location>
</feature>
<feature type="transmembrane region" description="Helical" evidence="6">
    <location>
        <begin position="142"/>
        <end position="161"/>
    </location>
</feature>
<dbReference type="InterPro" id="IPR050367">
    <property type="entry name" value="APC_superfamily"/>
</dbReference>
<feature type="transmembrane region" description="Helical" evidence="6">
    <location>
        <begin position="382"/>
        <end position="406"/>
    </location>
</feature>
<dbReference type="Pfam" id="PF13520">
    <property type="entry name" value="AA_permease_2"/>
    <property type="match status" value="1"/>
</dbReference>
<evidence type="ECO:0000313" key="7">
    <source>
        <dbReference type="EMBL" id="NYG06780.1"/>
    </source>
</evidence>
<gene>
    <name evidence="7" type="ORF">BJ986_001267</name>
</gene>
<accession>A0A852WDK2</accession>
<protein>
    <submittedName>
        <fullName evidence="7">Amino acid transporter</fullName>
    </submittedName>
</protein>
<keyword evidence="3 6" id="KW-0812">Transmembrane</keyword>
<dbReference type="PIRSF" id="PIRSF006060">
    <property type="entry name" value="AA_transporter"/>
    <property type="match status" value="1"/>
</dbReference>
<dbReference type="GO" id="GO:0022857">
    <property type="term" value="F:transmembrane transporter activity"/>
    <property type="evidence" value="ECO:0007669"/>
    <property type="project" value="InterPro"/>
</dbReference>
<dbReference type="AlphaFoldDB" id="A0A852WDK2"/>
<dbReference type="EMBL" id="JACCAB010000001">
    <property type="protein sequence ID" value="NYG06780.1"/>
    <property type="molecule type" value="Genomic_DNA"/>
</dbReference>
<evidence type="ECO:0000313" key="8">
    <source>
        <dbReference type="Proteomes" id="UP000573599"/>
    </source>
</evidence>
<dbReference type="Gene3D" id="1.20.1740.10">
    <property type="entry name" value="Amino acid/polyamine transporter I"/>
    <property type="match status" value="1"/>
</dbReference>
<evidence type="ECO:0000256" key="3">
    <source>
        <dbReference type="ARBA" id="ARBA00022692"/>
    </source>
</evidence>
<organism evidence="7 8">
    <name type="scientific">Pedococcus badiiscoriae</name>
    <dbReference type="NCBI Taxonomy" id="642776"/>
    <lineage>
        <taxon>Bacteria</taxon>
        <taxon>Bacillati</taxon>
        <taxon>Actinomycetota</taxon>
        <taxon>Actinomycetes</taxon>
        <taxon>Micrococcales</taxon>
        <taxon>Intrasporangiaceae</taxon>
        <taxon>Pedococcus</taxon>
    </lineage>
</organism>
<dbReference type="PANTHER" id="PTHR42770:SF7">
    <property type="entry name" value="MEMBRANE PROTEIN"/>
    <property type="match status" value="1"/>
</dbReference>
<keyword evidence="5 6" id="KW-0472">Membrane</keyword>
<keyword evidence="4 6" id="KW-1133">Transmembrane helix</keyword>
<keyword evidence="2" id="KW-1003">Cell membrane</keyword>
<comment type="subcellular location">
    <subcellularLocation>
        <location evidence="1">Cell membrane</location>
        <topology evidence="1">Multi-pass membrane protein</topology>
    </subcellularLocation>
</comment>
<dbReference type="PANTHER" id="PTHR42770">
    <property type="entry name" value="AMINO ACID TRANSPORTER-RELATED"/>
    <property type="match status" value="1"/>
</dbReference>
<evidence type="ECO:0000256" key="6">
    <source>
        <dbReference type="SAM" id="Phobius"/>
    </source>
</evidence>
<reference evidence="7 8" key="1">
    <citation type="submission" date="2020-07" db="EMBL/GenBank/DDBJ databases">
        <title>Sequencing the genomes of 1000 actinobacteria strains.</title>
        <authorList>
            <person name="Klenk H.-P."/>
        </authorList>
    </citation>
    <scope>NUCLEOTIDE SEQUENCE [LARGE SCALE GENOMIC DNA]</scope>
    <source>
        <strain evidence="7 8">DSM 23987</strain>
    </source>
</reference>
<evidence type="ECO:0000256" key="4">
    <source>
        <dbReference type="ARBA" id="ARBA00022989"/>
    </source>
</evidence>
<proteinExistence type="predicted"/>